<sequence>MNHRMPKIYEYFGLIFLIYTNDHLPIHVHIQYAEYENKAELNYIDGELTAINFGKVKGKKPLPSSQRKEAEQFIFQYHLAIVEKWKTVMVLNQKPAFEKITQKV</sequence>
<gene>
    <name evidence="1" type="ORF">GO755_08025</name>
</gene>
<dbReference type="EMBL" id="WPIN01000003">
    <property type="protein sequence ID" value="MVM29975.1"/>
    <property type="molecule type" value="Genomic_DNA"/>
</dbReference>
<comment type="caution">
    <text evidence="1">The sequence shown here is derived from an EMBL/GenBank/DDBJ whole genome shotgun (WGS) entry which is preliminary data.</text>
</comment>
<evidence type="ECO:0000313" key="1">
    <source>
        <dbReference type="EMBL" id="MVM29975.1"/>
    </source>
</evidence>
<name>A0A7K1S851_9BACT</name>
<protein>
    <submittedName>
        <fullName evidence="1">DUF4160 domain-containing protein</fullName>
    </submittedName>
</protein>
<organism evidence="1 2">
    <name type="scientific">Spirosoma arboris</name>
    <dbReference type="NCBI Taxonomy" id="2682092"/>
    <lineage>
        <taxon>Bacteria</taxon>
        <taxon>Pseudomonadati</taxon>
        <taxon>Bacteroidota</taxon>
        <taxon>Cytophagia</taxon>
        <taxon>Cytophagales</taxon>
        <taxon>Cytophagaceae</taxon>
        <taxon>Spirosoma</taxon>
    </lineage>
</organism>
<dbReference type="AlphaFoldDB" id="A0A7K1S851"/>
<accession>A0A7K1S851</accession>
<dbReference type="Pfam" id="PF13711">
    <property type="entry name" value="DUF4160"/>
    <property type="match status" value="1"/>
</dbReference>
<keyword evidence="2" id="KW-1185">Reference proteome</keyword>
<evidence type="ECO:0000313" key="2">
    <source>
        <dbReference type="Proteomes" id="UP000436006"/>
    </source>
</evidence>
<proteinExistence type="predicted"/>
<dbReference type="InterPro" id="IPR025427">
    <property type="entry name" value="DUF4160"/>
</dbReference>
<dbReference type="Proteomes" id="UP000436006">
    <property type="component" value="Unassembled WGS sequence"/>
</dbReference>
<reference evidence="1 2" key="1">
    <citation type="submission" date="2019-12" db="EMBL/GenBank/DDBJ databases">
        <title>Spirosoma sp. HMF4905 genome sequencing and assembly.</title>
        <authorList>
            <person name="Kang H."/>
            <person name="Cha I."/>
            <person name="Kim H."/>
            <person name="Joh K."/>
        </authorList>
    </citation>
    <scope>NUCLEOTIDE SEQUENCE [LARGE SCALE GENOMIC DNA]</scope>
    <source>
        <strain evidence="1 2">HMF4905</strain>
    </source>
</reference>